<evidence type="ECO:0000256" key="8">
    <source>
        <dbReference type="HAMAP-Rule" id="MF_00461"/>
    </source>
</evidence>
<comment type="subunit">
    <text evidence="8">The complex is composed of six subunits: RnfA, RnfB, RnfC, RnfD, RnfE and RnfG.</text>
</comment>
<proteinExistence type="inferred from homology"/>
<feature type="binding site" evidence="8">
    <location>
        <position position="419"/>
    </location>
    <ligand>
        <name>[4Fe-4S] cluster</name>
        <dbReference type="ChEBI" id="CHEBI:49883"/>
        <label>2</label>
    </ligand>
</feature>
<dbReference type="SUPFAM" id="SSF142019">
    <property type="entry name" value="Nqo1 FMN-binding domain-like"/>
    <property type="match status" value="1"/>
</dbReference>
<comment type="subcellular location">
    <subcellularLocation>
        <location evidence="8">Cell membrane</location>
        <topology evidence="8">Peripheral membrane protein</topology>
    </subcellularLocation>
</comment>
<dbReference type="RefSeq" id="WP_249242167.1">
    <property type="nucleotide sequence ID" value="NZ_CP096649.1"/>
</dbReference>
<comment type="cofactor">
    <cofactor evidence="8">
        <name>[4Fe-4S] cluster</name>
        <dbReference type="ChEBI" id="CHEBI:49883"/>
    </cofactor>
    <text evidence="8">Binds 2 [4Fe-4S] clusters per subunit.</text>
</comment>
<feature type="binding site" evidence="8">
    <location>
        <position position="377"/>
    </location>
    <ligand>
        <name>[4Fe-4S] cluster</name>
        <dbReference type="ChEBI" id="CHEBI:49883"/>
        <label>1</label>
    </ligand>
</feature>
<keyword evidence="5 8" id="KW-0249">Electron transport</keyword>
<comment type="function">
    <text evidence="8">Part of a membrane-bound complex that couples electron transfer with translocation of ions across the membrane.</text>
</comment>
<dbReference type="NCBIfam" id="TIGR01945">
    <property type="entry name" value="rnfC"/>
    <property type="match status" value="1"/>
</dbReference>
<keyword evidence="8" id="KW-1278">Translocase</keyword>
<feature type="domain" description="4Fe-4S ferredoxin-type" evidence="9">
    <location>
        <begin position="407"/>
        <end position="436"/>
    </location>
</feature>
<keyword evidence="2 8" id="KW-0004">4Fe-4S</keyword>
<evidence type="ECO:0000256" key="2">
    <source>
        <dbReference type="ARBA" id="ARBA00022485"/>
    </source>
</evidence>
<dbReference type="GO" id="GO:0005886">
    <property type="term" value="C:plasma membrane"/>
    <property type="evidence" value="ECO:0007669"/>
    <property type="project" value="UniProtKB-SubCell"/>
</dbReference>
<dbReference type="GO" id="GO:0022900">
    <property type="term" value="P:electron transport chain"/>
    <property type="evidence" value="ECO:0007669"/>
    <property type="project" value="UniProtKB-UniRule"/>
</dbReference>
<keyword evidence="8" id="KW-0472">Membrane</keyword>
<reference evidence="10" key="1">
    <citation type="submission" date="2022-04" db="EMBL/GenBank/DDBJ databases">
        <title>Complete genome sequences of Ezakiella coagulans and Fenollaria massiliensis.</title>
        <authorList>
            <person name="France M.T."/>
            <person name="Clifford J."/>
            <person name="Narina S."/>
            <person name="Rutt L."/>
            <person name="Ravel J."/>
        </authorList>
    </citation>
    <scope>NUCLEOTIDE SEQUENCE</scope>
    <source>
        <strain evidence="10">C0061C2</strain>
    </source>
</reference>
<dbReference type="InterPro" id="IPR037225">
    <property type="entry name" value="Nuo51_FMN-bd_sf"/>
</dbReference>
<feature type="binding site" evidence="8">
    <location>
        <position position="416"/>
    </location>
    <ligand>
        <name>[4Fe-4S] cluster</name>
        <dbReference type="ChEBI" id="CHEBI:49883"/>
        <label>2</label>
    </ligand>
</feature>
<comment type="similarity">
    <text evidence="8">Belongs to the 4Fe4S bacterial-type ferredoxin family. RnfC subfamily.</text>
</comment>
<dbReference type="Gene3D" id="3.30.70.20">
    <property type="match status" value="1"/>
</dbReference>
<dbReference type="SUPFAM" id="SSF46548">
    <property type="entry name" value="alpha-helical ferredoxin"/>
    <property type="match status" value="1"/>
</dbReference>
<dbReference type="Proteomes" id="UP000831151">
    <property type="component" value="Chromosome"/>
</dbReference>
<dbReference type="Pfam" id="PF12838">
    <property type="entry name" value="Fer4_7"/>
    <property type="match status" value="1"/>
</dbReference>
<keyword evidence="4 8" id="KW-0677">Repeat</keyword>
<dbReference type="Gene3D" id="3.40.50.11540">
    <property type="entry name" value="NADH-ubiquinone oxidoreductase 51kDa subunit"/>
    <property type="match status" value="1"/>
</dbReference>
<keyword evidence="11" id="KW-1185">Reference proteome</keyword>
<dbReference type="InterPro" id="IPR019554">
    <property type="entry name" value="Soluble_ligand-bd"/>
</dbReference>
<dbReference type="InterPro" id="IPR017896">
    <property type="entry name" value="4Fe4S_Fe-S-bd"/>
</dbReference>
<dbReference type="GO" id="GO:0046872">
    <property type="term" value="F:metal ion binding"/>
    <property type="evidence" value="ECO:0007669"/>
    <property type="project" value="UniProtKB-KW"/>
</dbReference>
<dbReference type="HAMAP" id="MF_00461">
    <property type="entry name" value="RsxC_RnfC"/>
    <property type="match status" value="1"/>
</dbReference>
<evidence type="ECO:0000256" key="7">
    <source>
        <dbReference type="ARBA" id="ARBA00023014"/>
    </source>
</evidence>
<feature type="binding site" evidence="8">
    <location>
        <position position="422"/>
    </location>
    <ligand>
        <name>[4Fe-4S] cluster</name>
        <dbReference type="ChEBI" id="CHEBI:49883"/>
        <label>2</label>
    </ligand>
</feature>
<dbReference type="InterPro" id="IPR010208">
    <property type="entry name" value="Ion_transpt_RnfC/RsxC"/>
</dbReference>
<dbReference type="GO" id="GO:0009055">
    <property type="term" value="F:electron transfer activity"/>
    <property type="evidence" value="ECO:0007669"/>
    <property type="project" value="InterPro"/>
</dbReference>
<dbReference type="AlphaFoldDB" id="A0A9E7DIK5"/>
<evidence type="ECO:0000256" key="6">
    <source>
        <dbReference type="ARBA" id="ARBA00023004"/>
    </source>
</evidence>
<keyword evidence="3 8" id="KW-0479">Metal-binding</keyword>
<dbReference type="GO" id="GO:0051539">
    <property type="term" value="F:4 iron, 4 sulfur cluster binding"/>
    <property type="evidence" value="ECO:0007669"/>
    <property type="project" value="UniProtKB-KW"/>
</dbReference>
<gene>
    <name evidence="10" type="primary">rsxC</name>
    <name evidence="8" type="synonym">rnfC</name>
    <name evidence="10" type="ORF">M1R53_04795</name>
</gene>
<dbReference type="KEGG" id="fms:M1R53_04795"/>
<name>A0A9E7DIK5_9FIRM</name>
<keyword evidence="1 8" id="KW-0813">Transport</keyword>
<dbReference type="EC" id="7.-.-.-" evidence="8"/>
<dbReference type="PROSITE" id="PS51379">
    <property type="entry name" value="4FE4S_FER_2"/>
    <property type="match status" value="2"/>
</dbReference>
<dbReference type="PROSITE" id="PS00198">
    <property type="entry name" value="4FE4S_FER_1"/>
    <property type="match status" value="2"/>
</dbReference>
<evidence type="ECO:0000256" key="3">
    <source>
        <dbReference type="ARBA" id="ARBA00022723"/>
    </source>
</evidence>
<evidence type="ECO:0000313" key="11">
    <source>
        <dbReference type="Proteomes" id="UP000831151"/>
    </source>
</evidence>
<sequence>MSILKTFAGGVHMPEYKELSEKQAIEEQKEPSKVVIPLNQHVGAECTPLVKKGDFVREGQKIGDSDASLFAPVHASISGIVRDIGKVYTTGGWLVNSITIEKASDEELEALGNPNCSELLMEGYGDFRNLSKEKIIELIKEAGIIGMGGGAFPSFAKIQSSDDGTIDTIIINAAECEPFLTCDHRMMLEYSDRMIGGLRIVMKYLNVSSAYIGIEDNKKDAIDLLEEKLKDDKFIKVAVLKTKFPQGDAYRMVDSILGRKVPQGGRTKNVNTFVSNVGTFVAIYDAVTFGHASHKRVVTVTGNGVKEPKNINAYVGTSIRDLVEEAGGFNGDVTKVIVGGPMTGVAQYSLDTPISKNTSGIILLTDNDYKDQEESQCIKCGKCVDACPVHLMPLYISRYQELGNLKMCDKYNAQSCIVCGSCSFVCPAKRFLAERISVAKREIKQSLRRSR</sequence>
<feature type="binding site" evidence="8">
    <location>
        <position position="426"/>
    </location>
    <ligand>
        <name>[4Fe-4S] cluster</name>
        <dbReference type="ChEBI" id="CHEBI:49883"/>
        <label>1</label>
    </ligand>
</feature>
<keyword evidence="8" id="KW-1003">Cell membrane</keyword>
<evidence type="ECO:0000259" key="9">
    <source>
        <dbReference type="PROSITE" id="PS51379"/>
    </source>
</evidence>
<keyword evidence="7 8" id="KW-0411">Iron-sulfur</keyword>
<evidence type="ECO:0000313" key="10">
    <source>
        <dbReference type="EMBL" id="UQK58561.1"/>
    </source>
</evidence>
<dbReference type="EMBL" id="CP096649">
    <property type="protein sequence ID" value="UQK58561.1"/>
    <property type="molecule type" value="Genomic_DNA"/>
</dbReference>
<accession>A0A9E7DIK5</accession>
<feature type="domain" description="4Fe-4S ferredoxin-type" evidence="9">
    <location>
        <begin position="368"/>
        <end position="397"/>
    </location>
</feature>
<dbReference type="Pfam" id="PF01512">
    <property type="entry name" value="Complex1_51K"/>
    <property type="match status" value="1"/>
</dbReference>
<feature type="binding site" evidence="8">
    <location>
        <position position="380"/>
    </location>
    <ligand>
        <name>[4Fe-4S] cluster</name>
        <dbReference type="ChEBI" id="CHEBI:49883"/>
        <label>1</label>
    </ligand>
</feature>
<evidence type="ECO:0000256" key="1">
    <source>
        <dbReference type="ARBA" id="ARBA00022448"/>
    </source>
</evidence>
<dbReference type="PANTHER" id="PTHR43034">
    <property type="entry name" value="ION-TRANSLOCATING OXIDOREDUCTASE COMPLEX SUBUNIT C"/>
    <property type="match status" value="1"/>
</dbReference>
<dbReference type="Pfam" id="PF10531">
    <property type="entry name" value="SLBB"/>
    <property type="match status" value="1"/>
</dbReference>
<dbReference type="NCBIfam" id="NF003454">
    <property type="entry name" value="PRK05035.1"/>
    <property type="match status" value="1"/>
</dbReference>
<feature type="binding site" evidence="8">
    <location>
        <position position="387"/>
    </location>
    <ligand>
        <name>[4Fe-4S] cluster</name>
        <dbReference type="ChEBI" id="CHEBI:49883"/>
        <label>2</label>
    </ligand>
</feature>
<keyword evidence="6 8" id="KW-0408">Iron</keyword>
<dbReference type="Gene3D" id="3.10.20.600">
    <property type="match status" value="1"/>
</dbReference>
<dbReference type="InterPro" id="IPR026902">
    <property type="entry name" value="RnfC_N"/>
</dbReference>
<dbReference type="Pfam" id="PF13375">
    <property type="entry name" value="RnfC_N"/>
    <property type="match status" value="1"/>
</dbReference>
<dbReference type="InterPro" id="IPR017900">
    <property type="entry name" value="4Fe4S_Fe_S_CS"/>
</dbReference>
<organism evidence="10 11">
    <name type="scientific">Fenollaria massiliensis</name>
    <dbReference type="NCBI Taxonomy" id="938288"/>
    <lineage>
        <taxon>Bacteria</taxon>
        <taxon>Bacillati</taxon>
        <taxon>Bacillota</taxon>
        <taxon>Clostridia</taxon>
        <taxon>Eubacteriales</taxon>
        <taxon>Fenollaria</taxon>
    </lineage>
</organism>
<protein>
    <recommendedName>
        <fullName evidence="8">Ion-translocating oxidoreductase complex subunit C</fullName>
        <ecNumber evidence="8">7.-.-.-</ecNumber>
    </recommendedName>
    <alternativeName>
        <fullName evidence="8">Rnf electron transport complex subunit C</fullName>
    </alternativeName>
</protein>
<dbReference type="InterPro" id="IPR011538">
    <property type="entry name" value="Nuo51_FMN-bd"/>
</dbReference>
<dbReference type="PANTHER" id="PTHR43034:SF2">
    <property type="entry name" value="ION-TRANSLOCATING OXIDOREDUCTASE COMPLEX SUBUNIT C"/>
    <property type="match status" value="1"/>
</dbReference>
<evidence type="ECO:0000256" key="4">
    <source>
        <dbReference type="ARBA" id="ARBA00022737"/>
    </source>
</evidence>
<feature type="binding site" evidence="8">
    <location>
        <position position="383"/>
    </location>
    <ligand>
        <name>[4Fe-4S] cluster</name>
        <dbReference type="ChEBI" id="CHEBI:49883"/>
        <label>1</label>
    </ligand>
</feature>
<evidence type="ECO:0000256" key="5">
    <source>
        <dbReference type="ARBA" id="ARBA00022982"/>
    </source>
</evidence>